<comment type="caution">
    <text evidence="2">The sequence shown here is derived from an EMBL/GenBank/DDBJ whole genome shotgun (WGS) entry which is preliminary data.</text>
</comment>
<evidence type="ECO:0000259" key="1">
    <source>
        <dbReference type="Pfam" id="PF13649"/>
    </source>
</evidence>
<dbReference type="GO" id="GO:0032259">
    <property type="term" value="P:methylation"/>
    <property type="evidence" value="ECO:0007669"/>
    <property type="project" value="UniProtKB-KW"/>
</dbReference>
<feature type="domain" description="Methyltransferase" evidence="1">
    <location>
        <begin position="44"/>
        <end position="82"/>
    </location>
</feature>
<protein>
    <submittedName>
        <fullName evidence="2">S-adenosyl-L-methionine-dependent methyltransferase</fullName>
    </submittedName>
</protein>
<dbReference type="SUPFAM" id="SSF53335">
    <property type="entry name" value="S-adenosyl-L-methionine-dependent methyltransferases"/>
    <property type="match status" value="1"/>
</dbReference>
<name>A0A4C7ACQ7_ECOLX</name>
<gene>
    <name evidence="2" type="primary">yafE</name>
    <name evidence="2" type="ORF">HmCmsJML131_02056</name>
</gene>
<keyword evidence="2" id="KW-0808">Transferase</keyword>
<accession>A0A4C7ACQ7</accession>
<sequence>MTTQSHHDHVEKQFSSQASEYLTSTVHASGRDLQRLADYPDASVLDMGCGAGHASFVAAQNVSTVVAYDLSAHMLDVVAQAALPCRMMALSPVISSC</sequence>
<dbReference type="Pfam" id="PF13649">
    <property type="entry name" value="Methyltransf_25"/>
    <property type="match status" value="1"/>
</dbReference>
<evidence type="ECO:0000313" key="2">
    <source>
        <dbReference type="EMBL" id="GDA58376.1"/>
    </source>
</evidence>
<dbReference type="EMBL" id="BFQM01000027">
    <property type="protein sequence ID" value="GDA58376.1"/>
    <property type="molecule type" value="Genomic_DNA"/>
</dbReference>
<dbReference type="InterPro" id="IPR029063">
    <property type="entry name" value="SAM-dependent_MTases_sf"/>
</dbReference>
<reference evidence="2" key="1">
    <citation type="submission" date="2018-04" db="EMBL/GenBank/DDBJ databases">
        <title>Large scale genomics of bovine and human commensal E. coli to reveal the emerging process of EHEC.</title>
        <authorList>
            <person name="Arimizu Y."/>
            <person name="Ogura Y."/>
        </authorList>
    </citation>
    <scope>NUCLEOTIDE SEQUENCE</scope>
    <source>
        <strain evidence="2">JML131</strain>
    </source>
</reference>
<dbReference type="GO" id="GO:0008168">
    <property type="term" value="F:methyltransferase activity"/>
    <property type="evidence" value="ECO:0007669"/>
    <property type="project" value="UniProtKB-KW"/>
</dbReference>
<proteinExistence type="predicted"/>
<keyword evidence="2" id="KW-0489">Methyltransferase</keyword>
<dbReference type="AlphaFoldDB" id="A0A4C7ACQ7"/>
<dbReference type="Gene3D" id="3.40.50.150">
    <property type="entry name" value="Vaccinia Virus protein VP39"/>
    <property type="match status" value="1"/>
</dbReference>
<dbReference type="InterPro" id="IPR041698">
    <property type="entry name" value="Methyltransf_25"/>
</dbReference>
<organism evidence="2">
    <name type="scientific">Escherichia coli</name>
    <dbReference type="NCBI Taxonomy" id="562"/>
    <lineage>
        <taxon>Bacteria</taxon>
        <taxon>Pseudomonadati</taxon>
        <taxon>Pseudomonadota</taxon>
        <taxon>Gammaproteobacteria</taxon>
        <taxon>Enterobacterales</taxon>
        <taxon>Enterobacteriaceae</taxon>
        <taxon>Escherichia</taxon>
    </lineage>
</organism>